<evidence type="ECO:0000313" key="4">
    <source>
        <dbReference type="Proteomes" id="UP000663868"/>
    </source>
</evidence>
<proteinExistence type="inferred from homology"/>
<evidence type="ECO:0000256" key="2">
    <source>
        <dbReference type="SAM" id="Coils"/>
    </source>
</evidence>
<feature type="non-terminal residue" evidence="3">
    <location>
        <position position="1"/>
    </location>
</feature>
<evidence type="ECO:0000313" key="3">
    <source>
        <dbReference type="EMBL" id="CAF4451774.1"/>
    </source>
</evidence>
<gene>
    <name evidence="3" type="ORF">KXQ929_LOCUS53997</name>
</gene>
<feature type="coiled-coil region" evidence="2">
    <location>
        <begin position="47"/>
        <end position="74"/>
    </location>
</feature>
<dbReference type="InterPro" id="IPR008428">
    <property type="entry name" value="Chond_GalNAc"/>
</dbReference>
<sequence>YEMQHILYNHPNKTDGYRARNLVSTDILRAVSLHSIKDIRVFTRVHNFALQRRIMELEQRNMLLRRQINIYNKILHIQNQLTLQKQKLSKFLHKTKNKQLKIQSNQFYKLLTMSNQQIAEQMMTIYNNTHRLFNIDNNQQT</sequence>
<reference evidence="3" key="1">
    <citation type="submission" date="2021-02" db="EMBL/GenBank/DDBJ databases">
        <authorList>
            <person name="Nowell W R."/>
        </authorList>
    </citation>
    <scope>NUCLEOTIDE SEQUENCE</scope>
</reference>
<dbReference type="Proteomes" id="UP000663868">
    <property type="component" value="Unassembled WGS sequence"/>
</dbReference>
<dbReference type="EMBL" id="CAJOBB010031574">
    <property type="protein sequence ID" value="CAF4451774.1"/>
    <property type="molecule type" value="Genomic_DNA"/>
</dbReference>
<keyword evidence="2" id="KW-0175">Coiled coil</keyword>
<dbReference type="AlphaFoldDB" id="A0A820SIB9"/>
<comment type="similarity">
    <text evidence="1">Belongs to the chondroitin N-acetylgalactosaminyltransferase family.</text>
</comment>
<dbReference type="Pfam" id="PF05679">
    <property type="entry name" value="CHGN"/>
    <property type="match status" value="1"/>
</dbReference>
<dbReference type="EC" id="2.4.1.-" evidence="1"/>
<name>A0A820SIB9_9BILA</name>
<keyword evidence="1" id="KW-0333">Golgi apparatus</keyword>
<organism evidence="3 4">
    <name type="scientific">Adineta steineri</name>
    <dbReference type="NCBI Taxonomy" id="433720"/>
    <lineage>
        <taxon>Eukaryota</taxon>
        <taxon>Metazoa</taxon>
        <taxon>Spiralia</taxon>
        <taxon>Gnathifera</taxon>
        <taxon>Rotifera</taxon>
        <taxon>Eurotatoria</taxon>
        <taxon>Bdelloidea</taxon>
        <taxon>Adinetida</taxon>
        <taxon>Adinetidae</taxon>
        <taxon>Adineta</taxon>
    </lineage>
</organism>
<keyword evidence="1" id="KW-0808">Transferase</keyword>
<comment type="caution">
    <text evidence="3">The sequence shown here is derived from an EMBL/GenBank/DDBJ whole genome shotgun (WGS) entry which is preliminary data.</text>
</comment>
<keyword evidence="1" id="KW-0812">Transmembrane</keyword>
<keyword evidence="1" id="KW-0735">Signal-anchor</keyword>
<feature type="non-terminal residue" evidence="3">
    <location>
        <position position="141"/>
    </location>
</feature>
<comment type="subcellular location">
    <subcellularLocation>
        <location evidence="1">Golgi apparatus</location>
        <location evidence="1">Golgi stack membrane</location>
        <topology evidence="1">Single-pass type II membrane protein</topology>
    </subcellularLocation>
</comment>
<dbReference type="GO" id="GO:0032580">
    <property type="term" value="C:Golgi cisterna membrane"/>
    <property type="evidence" value="ECO:0007669"/>
    <property type="project" value="UniProtKB-SubCell"/>
</dbReference>
<dbReference type="GO" id="GO:0008376">
    <property type="term" value="F:acetylgalactosaminyltransferase activity"/>
    <property type="evidence" value="ECO:0007669"/>
    <property type="project" value="InterPro"/>
</dbReference>
<protein>
    <recommendedName>
        <fullName evidence="1">Hexosyltransferase</fullName>
        <ecNumber evidence="1">2.4.1.-</ecNumber>
    </recommendedName>
</protein>
<evidence type="ECO:0000256" key="1">
    <source>
        <dbReference type="RuleBase" id="RU364016"/>
    </source>
</evidence>
<accession>A0A820SIB9</accession>